<evidence type="ECO:0000256" key="1">
    <source>
        <dbReference type="SAM" id="MobiDB-lite"/>
    </source>
</evidence>
<dbReference type="AlphaFoldDB" id="S9UAX4"/>
<dbReference type="GO" id="GO:0005881">
    <property type="term" value="C:cytoplasmic microtubule"/>
    <property type="evidence" value="ECO:0007669"/>
    <property type="project" value="TreeGrafter"/>
</dbReference>
<evidence type="ECO:0000313" key="2">
    <source>
        <dbReference type="EMBL" id="EPY27947.1"/>
    </source>
</evidence>
<name>S9UAX4_9TRYP</name>
<protein>
    <submittedName>
        <fullName evidence="2">Uncharacterized protein</fullName>
    </submittedName>
</protein>
<feature type="compositionally biased region" description="Polar residues" evidence="1">
    <location>
        <begin position="169"/>
        <end position="178"/>
    </location>
</feature>
<organism evidence="2 4">
    <name type="scientific">Strigomonas culicis</name>
    <dbReference type="NCBI Taxonomy" id="28005"/>
    <lineage>
        <taxon>Eukaryota</taxon>
        <taxon>Discoba</taxon>
        <taxon>Euglenozoa</taxon>
        <taxon>Kinetoplastea</taxon>
        <taxon>Metakinetoplastina</taxon>
        <taxon>Trypanosomatida</taxon>
        <taxon>Trypanosomatidae</taxon>
        <taxon>Strigomonadinae</taxon>
        <taxon>Strigomonas</taxon>
    </lineage>
</organism>
<feature type="compositionally biased region" description="Basic and acidic residues" evidence="1">
    <location>
        <begin position="129"/>
        <end position="149"/>
    </location>
</feature>
<feature type="compositionally biased region" description="Basic and acidic residues" evidence="1">
    <location>
        <begin position="77"/>
        <end position="86"/>
    </location>
</feature>
<evidence type="ECO:0000313" key="3">
    <source>
        <dbReference type="EMBL" id="EPY32698.1"/>
    </source>
</evidence>
<gene>
    <name evidence="3" type="ORF">STCU_02739</name>
    <name evidence="2" type="ORF">STCU_05390</name>
</gene>
<evidence type="ECO:0000313" key="4">
    <source>
        <dbReference type="Proteomes" id="UP000015354"/>
    </source>
</evidence>
<comment type="caution">
    <text evidence="2">The sequence shown here is derived from an EMBL/GenBank/DDBJ whole genome shotgun (WGS) entry which is preliminary data.</text>
</comment>
<dbReference type="PANTHER" id="PTHR31144">
    <property type="entry name" value="UPF0602 PROTEIN C4ORF47"/>
    <property type="match status" value="1"/>
</dbReference>
<sequence length="321" mass="35710">MKSAYGGLFQDPPYLSTNADPKLTDPYDKQDCIPSKYLGKNMTIGHAAPGPHPDGFFEKKYLTLASLDQNGGQPTGYRDDTAEKAKMKASQAKISERDFRYASYPQKSTGPGSYYGCVQGKPTEYMTEPPRDNPPSKRKKQDSLDKAKEPLPNIKTSWPKKGTYGTPGTLLSNPNYNDNWRDEYARLDNQTQRRKMREVPPTKQLGPAFHASCVSKKYLDEIQATGASAVYKHYDPPAQKERRKKNTETAVVQAKPFIGSAKCPGQQGCINPFPNVWVDPSTVKESKAKAKETPAGPAHGEWKPNSFGKTSVVSSCLRRFY</sequence>
<feature type="region of interest" description="Disordered" evidence="1">
    <location>
        <begin position="283"/>
        <end position="307"/>
    </location>
</feature>
<feature type="compositionally biased region" description="Basic and acidic residues" evidence="1">
    <location>
        <begin position="283"/>
        <end position="292"/>
    </location>
</feature>
<reference evidence="2 4" key="1">
    <citation type="journal article" date="2013" name="PLoS ONE">
        <title>Predicting the Proteins of Angomonas deanei, Strigomonas culicis and Their Respective Endosymbionts Reveals New Aspects of the Trypanosomatidae Family.</title>
        <authorList>
            <person name="Motta M.C."/>
            <person name="Martins A.C."/>
            <person name="de Souza S.S."/>
            <person name="Catta-Preta C.M."/>
            <person name="Silva R."/>
            <person name="Klein C.C."/>
            <person name="de Almeida L.G."/>
            <person name="de Lima Cunha O."/>
            <person name="Ciapina L.P."/>
            <person name="Brocchi M."/>
            <person name="Colabardini A.C."/>
            <person name="de Araujo Lima B."/>
            <person name="Machado C.R."/>
            <person name="de Almeida Soares C.M."/>
            <person name="Probst C.M."/>
            <person name="de Menezes C.B."/>
            <person name="Thompson C.E."/>
            <person name="Bartholomeu D.C."/>
            <person name="Gradia D.F."/>
            <person name="Pavoni D.P."/>
            <person name="Grisard E.C."/>
            <person name="Fantinatti-Garboggini F."/>
            <person name="Marchini F.K."/>
            <person name="Rodrigues-Luiz G.F."/>
            <person name="Wagner G."/>
            <person name="Goldman G.H."/>
            <person name="Fietto J.L."/>
            <person name="Elias M.C."/>
            <person name="Goldman M.H."/>
            <person name="Sagot M.F."/>
            <person name="Pereira M."/>
            <person name="Stoco P.H."/>
            <person name="de Mendonca-Neto R.P."/>
            <person name="Teixeira S.M."/>
            <person name="Maciel T.E."/>
            <person name="de Oliveira Mendes T.A."/>
            <person name="Urmenyi T.P."/>
            <person name="de Souza W."/>
            <person name="Schenkman S."/>
            <person name="de Vasconcelos A.T."/>
        </authorList>
    </citation>
    <scope>NUCLEOTIDE SEQUENCE [LARGE SCALE GENOMIC DNA]</scope>
</reference>
<dbReference type="OrthoDB" id="276733at2759"/>
<reference evidence="2" key="2">
    <citation type="submission" date="2013-03" db="EMBL/GenBank/DDBJ databases">
        <authorList>
            <person name="Motta M.C.M."/>
            <person name="Martins A.C.A."/>
            <person name="Preta C.M.C.C."/>
            <person name="Silva R."/>
            <person name="de Souza S.S."/>
            <person name="Klein C.C."/>
            <person name="de Almeida L.G.P."/>
            <person name="Cunha O.L."/>
            <person name="Colabardini A.C."/>
            <person name="Lima B.A."/>
            <person name="Machado C.R."/>
            <person name="Soares C.M.A."/>
            <person name="de Menezes C.B.A."/>
            <person name="Bartolomeu D.C."/>
            <person name="Grisard E.C."/>
            <person name="Fantinatti-Garboggini F."/>
            <person name="Rodrigues-Luiz G.F."/>
            <person name="Wagner G."/>
            <person name="Goldman G.H."/>
            <person name="Fietto J.L.R."/>
            <person name="Ciapina L.P."/>
            <person name="Brocchi M."/>
            <person name="Elias M.C."/>
            <person name="Goldman M.H.S."/>
            <person name="Sagot M.-F."/>
            <person name="Pereira M."/>
            <person name="Stoco P.H."/>
            <person name="Teixeira S.M.R."/>
            <person name="de Mendonca-Neto R.P."/>
            <person name="Maciel T.E.F."/>
            <person name="Mendes T.A.O."/>
            <person name="Urmenyi T.P."/>
            <person name="Teixeira M.M.G."/>
            <person name="de Camargo E.F.P."/>
            <person name="de Sousa W."/>
            <person name="Schenkman S."/>
            <person name="de Vasconcelos A.T.R."/>
        </authorList>
    </citation>
    <scope>NUCLEOTIDE SEQUENCE</scope>
</reference>
<dbReference type="PANTHER" id="PTHR31144:SF6">
    <property type="entry name" value="CILIA-AND FLAGELLA-ASSOCIATED PROTEIN 96"/>
    <property type="match status" value="1"/>
</dbReference>
<dbReference type="InterPro" id="IPR029358">
    <property type="entry name" value="CFAP96"/>
</dbReference>
<keyword evidence="4" id="KW-1185">Reference proteome</keyword>
<feature type="region of interest" description="Disordered" evidence="1">
    <location>
        <begin position="1"/>
        <end position="28"/>
    </location>
</feature>
<dbReference type="Pfam" id="PF15239">
    <property type="entry name" value="CFAP96-like"/>
    <property type="match status" value="1"/>
</dbReference>
<dbReference type="Proteomes" id="UP000015354">
    <property type="component" value="Unassembled WGS sequence"/>
</dbReference>
<accession>S9UAX4</accession>
<proteinExistence type="predicted"/>
<feature type="region of interest" description="Disordered" evidence="1">
    <location>
        <begin position="67"/>
        <end position="180"/>
    </location>
</feature>
<dbReference type="EMBL" id="ATMH01005390">
    <property type="protein sequence ID" value="EPY27947.1"/>
    <property type="molecule type" value="Genomic_DNA"/>
</dbReference>
<dbReference type="EMBL" id="ATMH01002739">
    <property type="protein sequence ID" value="EPY32698.1"/>
    <property type="molecule type" value="Genomic_DNA"/>
</dbReference>